<accession>A0A7U7GB07</accession>
<gene>
    <name evidence="1" type="ORF">BN874_1940002</name>
</gene>
<protein>
    <recommendedName>
        <fullName evidence="3">DUF3368 domain-containing protein</fullName>
    </recommendedName>
</protein>
<sequence>MAQRPVVTVLRLELDAGEAEALACALELNADLVLLDERRAREIAQRLGLRFIGLLGVLIEAQRQRRLPRVRPVLDSLRQKAGFWMTDALYQRVIAAAGE</sequence>
<organism evidence="1 2">
    <name type="scientific">Candidatus Contendobacter odensis Run_B_J11</name>
    <dbReference type="NCBI Taxonomy" id="1400861"/>
    <lineage>
        <taxon>Bacteria</taxon>
        <taxon>Pseudomonadati</taxon>
        <taxon>Pseudomonadota</taxon>
        <taxon>Gammaproteobacteria</taxon>
        <taxon>Candidatus Competibacteraceae</taxon>
        <taxon>Candidatus Contendibacter</taxon>
    </lineage>
</organism>
<dbReference type="EMBL" id="CBTK010000106">
    <property type="protein sequence ID" value="CDH44858.1"/>
    <property type="molecule type" value="Genomic_DNA"/>
</dbReference>
<evidence type="ECO:0008006" key="3">
    <source>
        <dbReference type="Google" id="ProtNLM"/>
    </source>
</evidence>
<dbReference type="PANTHER" id="PTHR39550">
    <property type="entry name" value="SLL0658 PROTEIN"/>
    <property type="match status" value="1"/>
</dbReference>
<keyword evidence="2" id="KW-1185">Reference proteome</keyword>
<name>A0A7U7GB07_9GAMM</name>
<evidence type="ECO:0000313" key="2">
    <source>
        <dbReference type="Proteomes" id="UP000019184"/>
    </source>
</evidence>
<proteinExistence type="predicted"/>
<evidence type="ECO:0000313" key="1">
    <source>
        <dbReference type="EMBL" id="CDH44858.1"/>
    </source>
</evidence>
<dbReference type="AlphaFoldDB" id="A0A7U7GB07"/>
<reference evidence="1 2" key="1">
    <citation type="journal article" date="2014" name="ISME J.">
        <title>Candidatus Competibacter-lineage genomes retrieved from metagenomes reveal functional metabolic diversity.</title>
        <authorList>
            <person name="McIlroy S.J."/>
            <person name="Albertsen M."/>
            <person name="Andresen E.K."/>
            <person name="Saunders A.M."/>
            <person name="Kristiansen R."/>
            <person name="Stokholm-Bjerregaard M."/>
            <person name="Nielsen K.L."/>
            <person name="Nielsen P.H."/>
        </authorList>
    </citation>
    <scope>NUCLEOTIDE SEQUENCE [LARGE SCALE GENOMIC DNA]</scope>
    <source>
        <strain evidence="1 2">Run_B_J11</strain>
    </source>
</reference>
<dbReference type="InterPro" id="IPR021799">
    <property type="entry name" value="PIN-like_prokaryotic"/>
</dbReference>
<dbReference type="Proteomes" id="UP000019184">
    <property type="component" value="Unassembled WGS sequence"/>
</dbReference>
<dbReference type="PANTHER" id="PTHR39550:SF1">
    <property type="entry name" value="SLL0658 PROTEIN"/>
    <property type="match status" value="1"/>
</dbReference>
<comment type="caution">
    <text evidence="1">The sequence shown here is derived from an EMBL/GenBank/DDBJ whole genome shotgun (WGS) entry which is preliminary data.</text>
</comment>
<dbReference type="Pfam" id="PF11848">
    <property type="entry name" value="DUF3368"/>
    <property type="match status" value="1"/>
</dbReference>